<dbReference type="PANTHER" id="PTHR44229:SF8">
    <property type="entry name" value="ALCOHOL DEHYDROGENASE-RELATED"/>
    <property type="match status" value="1"/>
</dbReference>
<sequence>MSLKGKVAFLTGGVGGIGQCITKNLLDSGVTVVLFDLNKAKGEETQKKLEAEYGKGKVHFISGSVTKKEDIEAAFKEAVDKYSRIDYMFNNAGIMDDAVWEAQIDINLYPQLYEKTGVKVIAFCPGLTETELLTAGNFGTMFQAFISQAPPEQRAKHPSQKPESIGVAIPKILQEASNGSIWVVEGGEPGYEISIPFYPEWKVQNA</sequence>
<dbReference type="SUPFAM" id="SSF51735">
    <property type="entry name" value="NAD(P)-binding Rossmann-fold domains"/>
    <property type="match status" value="1"/>
</dbReference>
<dbReference type="GO" id="GO:0016616">
    <property type="term" value="F:oxidoreductase activity, acting on the CH-OH group of donors, NAD or NADP as acceptor"/>
    <property type="evidence" value="ECO:0007669"/>
    <property type="project" value="TreeGrafter"/>
</dbReference>
<gene>
    <name evidence="3" type="ORF">J437_LFUL002200</name>
</gene>
<name>A0A8K0JV54_LADFU</name>
<dbReference type="Pfam" id="PF00106">
    <property type="entry name" value="adh_short"/>
    <property type="match status" value="1"/>
</dbReference>
<accession>A0A8K0JV54</accession>
<comment type="similarity">
    <text evidence="1">Belongs to the short-chain dehydrogenases/reductases (SDR) family.</text>
</comment>
<keyword evidence="4" id="KW-1185">Reference proteome</keyword>
<keyword evidence="2" id="KW-0560">Oxidoreductase</keyword>
<evidence type="ECO:0000256" key="1">
    <source>
        <dbReference type="ARBA" id="ARBA00006484"/>
    </source>
</evidence>
<dbReference type="GO" id="GO:0005737">
    <property type="term" value="C:cytoplasm"/>
    <property type="evidence" value="ECO:0007669"/>
    <property type="project" value="TreeGrafter"/>
</dbReference>
<dbReference type="EMBL" id="KZ308134">
    <property type="protein sequence ID" value="KAG8222465.1"/>
    <property type="molecule type" value="Genomic_DNA"/>
</dbReference>
<dbReference type="PANTHER" id="PTHR44229">
    <property type="entry name" value="15-HYDROXYPROSTAGLANDIN DEHYDROGENASE [NAD(+)]"/>
    <property type="match status" value="1"/>
</dbReference>
<organism evidence="3 4">
    <name type="scientific">Ladona fulva</name>
    <name type="common">Scarce chaser dragonfly</name>
    <name type="synonym">Libellula fulva</name>
    <dbReference type="NCBI Taxonomy" id="123851"/>
    <lineage>
        <taxon>Eukaryota</taxon>
        <taxon>Metazoa</taxon>
        <taxon>Ecdysozoa</taxon>
        <taxon>Arthropoda</taxon>
        <taxon>Hexapoda</taxon>
        <taxon>Insecta</taxon>
        <taxon>Pterygota</taxon>
        <taxon>Palaeoptera</taxon>
        <taxon>Odonata</taxon>
        <taxon>Epiprocta</taxon>
        <taxon>Anisoptera</taxon>
        <taxon>Libelluloidea</taxon>
        <taxon>Libellulidae</taxon>
        <taxon>Ladona</taxon>
    </lineage>
</organism>
<evidence type="ECO:0000313" key="4">
    <source>
        <dbReference type="Proteomes" id="UP000792457"/>
    </source>
</evidence>
<comment type="caution">
    <text evidence="3">The sequence shown here is derived from an EMBL/GenBank/DDBJ whole genome shotgun (WGS) entry which is preliminary data.</text>
</comment>
<dbReference type="PRINTS" id="PR00081">
    <property type="entry name" value="GDHRDH"/>
</dbReference>
<protein>
    <submittedName>
        <fullName evidence="3">Uncharacterized protein</fullName>
    </submittedName>
</protein>
<dbReference type="Gene3D" id="3.40.50.720">
    <property type="entry name" value="NAD(P)-binding Rossmann-like Domain"/>
    <property type="match status" value="2"/>
</dbReference>
<proteinExistence type="inferred from homology"/>
<dbReference type="InterPro" id="IPR036291">
    <property type="entry name" value="NAD(P)-bd_dom_sf"/>
</dbReference>
<reference evidence="3" key="1">
    <citation type="submission" date="2013-04" db="EMBL/GenBank/DDBJ databases">
        <authorList>
            <person name="Qu J."/>
            <person name="Murali S.C."/>
            <person name="Bandaranaike D."/>
            <person name="Bellair M."/>
            <person name="Blankenburg K."/>
            <person name="Chao H."/>
            <person name="Dinh H."/>
            <person name="Doddapaneni H."/>
            <person name="Downs B."/>
            <person name="Dugan-Rocha S."/>
            <person name="Elkadiri S."/>
            <person name="Gnanaolivu R.D."/>
            <person name="Hernandez B."/>
            <person name="Javaid M."/>
            <person name="Jayaseelan J.C."/>
            <person name="Lee S."/>
            <person name="Li M."/>
            <person name="Ming W."/>
            <person name="Munidasa M."/>
            <person name="Muniz J."/>
            <person name="Nguyen L."/>
            <person name="Ongeri F."/>
            <person name="Osuji N."/>
            <person name="Pu L.-L."/>
            <person name="Puazo M."/>
            <person name="Qu C."/>
            <person name="Quiroz J."/>
            <person name="Raj R."/>
            <person name="Weissenberger G."/>
            <person name="Xin Y."/>
            <person name="Zou X."/>
            <person name="Han Y."/>
            <person name="Richards S."/>
            <person name="Worley K."/>
            <person name="Muzny D."/>
            <person name="Gibbs R."/>
        </authorList>
    </citation>
    <scope>NUCLEOTIDE SEQUENCE</scope>
    <source>
        <strain evidence="3">Sampled in the wild</strain>
    </source>
</reference>
<evidence type="ECO:0000256" key="2">
    <source>
        <dbReference type="ARBA" id="ARBA00023002"/>
    </source>
</evidence>
<dbReference type="AlphaFoldDB" id="A0A8K0JV54"/>
<reference evidence="3" key="2">
    <citation type="submission" date="2017-10" db="EMBL/GenBank/DDBJ databases">
        <title>Ladona fulva Genome sequencing and assembly.</title>
        <authorList>
            <person name="Murali S."/>
            <person name="Richards S."/>
            <person name="Bandaranaike D."/>
            <person name="Bellair M."/>
            <person name="Blankenburg K."/>
            <person name="Chao H."/>
            <person name="Dinh H."/>
            <person name="Doddapaneni H."/>
            <person name="Dugan-Rocha S."/>
            <person name="Elkadiri S."/>
            <person name="Gnanaolivu R."/>
            <person name="Hernandez B."/>
            <person name="Skinner E."/>
            <person name="Javaid M."/>
            <person name="Lee S."/>
            <person name="Li M."/>
            <person name="Ming W."/>
            <person name="Munidasa M."/>
            <person name="Muniz J."/>
            <person name="Nguyen L."/>
            <person name="Hughes D."/>
            <person name="Osuji N."/>
            <person name="Pu L.-L."/>
            <person name="Puazo M."/>
            <person name="Qu C."/>
            <person name="Quiroz J."/>
            <person name="Raj R."/>
            <person name="Weissenberger G."/>
            <person name="Xin Y."/>
            <person name="Zou X."/>
            <person name="Han Y."/>
            <person name="Worley K."/>
            <person name="Muzny D."/>
            <person name="Gibbs R."/>
        </authorList>
    </citation>
    <scope>NUCLEOTIDE SEQUENCE</scope>
    <source>
        <strain evidence="3">Sampled in the wild</strain>
    </source>
</reference>
<dbReference type="InterPro" id="IPR002347">
    <property type="entry name" value="SDR_fam"/>
</dbReference>
<evidence type="ECO:0000313" key="3">
    <source>
        <dbReference type="EMBL" id="KAG8222465.1"/>
    </source>
</evidence>
<dbReference type="Proteomes" id="UP000792457">
    <property type="component" value="Unassembled WGS sequence"/>
</dbReference>
<dbReference type="OrthoDB" id="417891at2759"/>